<accession>A0AAW0H9S0</accession>
<reference evidence="2 3" key="1">
    <citation type="journal article" date="2023" name="bioRxiv">
        <title>Conserved and derived expression patterns and positive selection on dental genes reveal complex evolutionary context of ever-growing rodent molars.</title>
        <authorList>
            <person name="Calamari Z.T."/>
            <person name="Song A."/>
            <person name="Cohen E."/>
            <person name="Akter M."/>
            <person name="Roy R.D."/>
            <person name="Hallikas O."/>
            <person name="Christensen M.M."/>
            <person name="Li P."/>
            <person name="Marangoni P."/>
            <person name="Jernvall J."/>
            <person name="Klein O.D."/>
        </authorList>
    </citation>
    <scope>NUCLEOTIDE SEQUENCE [LARGE SCALE GENOMIC DNA]</scope>
    <source>
        <strain evidence="2">V071</strain>
    </source>
</reference>
<name>A0AAW0H9S0_MYOGA</name>
<organism evidence="2 3">
    <name type="scientific">Myodes glareolus</name>
    <name type="common">Bank vole</name>
    <name type="synonym">Clethrionomys glareolus</name>
    <dbReference type="NCBI Taxonomy" id="447135"/>
    <lineage>
        <taxon>Eukaryota</taxon>
        <taxon>Metazoa</taxon>
        <taxon>Chordata</taxon>
        <taxon>Craniata</taxon>
        <taxon>Vertebrata</taxon>
        <taxon>Euteleostomi</taxon>
        <taxon>Mammalia</taxon>
        <taxon>Eutheria</taxon>
        <taxon>Euarchontoglires</taxon>
        <taxon>Glires</taxon>
        <taxon>Rodentia</taxon>
        <taxon>Myomorpha</taxon>
        <taxon>Muroidea</taxon>
        <taxon>Cricetidae</taxon>
        <taxon>Arvicolinae</taxon>
        <taxon>Myodes</taxon>
    </lineage>
</organism>
<keyword evidence="3" id="KW-1185">Reference proteome</keyword>
<comment type="caution">
    <text evidence="2">The sequence shown here is derived from an EMBL/GenBank/DDBJ whole genome shotgun (WGS) entry which is preliminary data.</text>
</comment>
<gene>
    <name evidence="2" type="ORF">U0070_011701</name>
</gene>
<feature type="region of interest" description="Disordered" evidence="1">
    <location>
        <begin position="302"/>
        <end position="334"/>
    </location>
</feature>
<proteinExistence type="predicted"/>
<dbReference type="Proteomes" id="UP001488838">
    <property type="component" value="Unassembled WGS sequence"/>
</dbReference>
<feature type="non-terminal residue" evidence="2">
    <location>
        <position position="334"/>
    </location>
</feature>
<sequence>VSLKCGFFHDFEDECAVKSLYHTDYIDRAYLQYGFFYAFGEYWDMKRLYHTNYINRISLKYGLFYAFGENSNMHRLYHTDYIYRVFLQYGFFHEFEEDHAMQRLYHTVYIHRVSLQYAFFHDFADKRAVQRLYHTDYIYRVSLQYGFFYAFGDNWDMQRLYHTDYIHRFYSPPNKPLPRQDDKDMGTCRAVLSLHFSHEMLPTAQLDPWLHPTSSFGLTTRRLARFPEWRDLATNRELMRKIRSSQSHSDSDTSQALFCMAYKPYAPGSGVLRHPQVCALPIKVHSEKNPVVVISSAGGHGVPQVVPTPGKLTSGHRARTPSSSGRIQNLGVRS</sequence>
<feature type="non-terminal residue" evidence="2">
    <location>
        <position position="1"/>
    </location>
</feature>
<dbReference type="AlphaFoldDB" id="A0AAW0H9S0"/>
<evidence type="ECO:0000256" key="1">
    <source>
        <dbReference type="SAM" id="MobiDB-lite"/>
    </source>
</evidence>
<protein>
    <submittedName>
        <fullName evidence="2">Uncharacterized protein</fullName>
    </submittedName>
</protein>
<evidence type="ECO:0000313" key="2">
    <source>
        <dbReference type="EMBL" id="KAK7798110.1"/>
    </source>
</evidence>
<dbReference type="EMBL" id="JBBHLL010000731">
    <property type="protein sequence ID" value="KAK7798110.1"/>
    <property type="molecule type" value="Genomic_DNA"/>
</dbReference>
<evidence type="ECO:0000313" key="3">
    <source>
        <dbReference type="Proteomes" id="UP001488838"/>
    </source>
</evidence>